<evidence type="ECO:0000313" key="2">
    <source>
        <dbReference type="Proteomes" id="UP000008070"/>
    </source>
</evidence>
<reference evidence="2" key="1">
    <citation type="journal article" date="2009" name="PLoS ONE">
        <title>Methylobacterium genome sequences: a reference blueprint to investigate microbial metabolism of C1 compounds from natural and industrial sources.</title>
        <authorList>
            <person name="Vuilleumier S."/>
            <person name="Chistoserdova L."/>
            <person name="Lee M.-C."/>
            <person name="Bringel F."/>
            <person name="Lajus A."/>
            <person name="Zhou Y."/>
            <person name="Gourion B."/>
            <person name="Barbe V."/>
            <person name="Chang J."/>
            <person name="Cruveiller S."/>
            <person name="Dossat C."/>
            <person name="Gillett W."/>
            <person name="Gruffaz C."/>
            <person name="Haugen E."/>
            <person name="Hourcade E."/>
            <person name="Levy R."/>
            <person name="Mangenot S."/>
            <person name="Muller E."/>
            <person name="Nadalig T."/>
            <person name="Pagni M."/>
            <person name="Penny C."/>
            <person name="Peyraud R."/>
            <person name="Robinson D.G."/>
            <person name="Roche D."/>
            <person name="Rouy Z."/>
            <person name="Saenampechek C."/>
            <person name="Salvignol G."/>
            <person name="Vallenet D."/>
            <person name="Wu Z."/>
            <person name="Marx C.J."/>
            <person name="Vorholt J.A."/>
            <person name="Olson M.V."/>
            <person name="Kaul R."/>
            <person name="Weissenbach J."/>
            <person name="Medigue C."/>
            <person name="Lidstrom M.E."/>
        </authorList>
    </citation>
    <scope>NUCLEOTIDE SEQUENCE [LARGE SCALE GENOMIC DNA]</scope>
    <source>
        <strain evidence="2">DSM 6343 / CIP 106787 / DM4</strain>
        <plasmid evidence="2">p1METDI</plasmid>
    </source>
</reference>
<name>C7CN02_METED</name>
<dbReference type="AlphaFoldDB" id="C7CN02"/>
<protein>
    <submittedName>
        <fullName evidence="1">Uncharacterized protein</fullName>
    </submittedName>
</protein>
<accession>C7CN02</accession>
<sequence>MSTKPAAGQPQSHWDEFLMRAFPCQTVVLSLAMLDAALALDLSKTPQMISHEITTNRIILKGGDSTGDISKMSVVPDAAAPATSLSGILANKANVKRPVFTGVSEFYDQGRNGTDDNAPSLAIIASESVSYPDPNVTNYGLIVDRTMLPGGTNDRMAASFVQKCQATAERRSCVGSNSISVAGGKAIGGYTGANDIVKLPPGLPGPADAAVGLEVNTHTHSPVKIRNGIRIADEFIFDTDIPTTRGTLEDAGIAMVTSDYRNKGGLGFRVGIQFGEEDQGYTKNWPVIAGGTIIQMNNPNVRVSYGIDMKGSTSGFLNGAIVLPVKSQNNGIYWGNKHQGGSIQSTATASGPIQTFTDNGASFDTTTGLSLLQLSNSGEVTVPGALVVNGSASVGKLVRNGAVFYADVTKLSPASGATITMTGAYTKLVLDPAGTLKALTVLFPANPVNGQVVEVSSTQTIAALTLKGQGKSIANAVTTLGSGPLGKVSYTYVASAGAWYP</sequence>
<organism evidence="1 2">
    <name type="scientific">Methylorubrum extorquens (strain DSM 6343 / CIP 106787 / DM4)</name>
    <name type="common">Methylobacterium extorquens</name>
    <dbReference type="NCBI Taxonomy" id="661410"/>
    <lineage>
        <taxon>Bacteria</taxon>
        <taxon>Pseudomonadati</taxon>
        <taxon>Pseudomonadota</taxon>
        <taxon>Alphaproteobacteria</taxon>
        <taxon>Hyphomicrobiales</taxon>
        <taxon>Methylobacteriaceae</taxon>
        <taxon>Methylorubrum</taxon>
    </lineage>
</organism>
<dbReference type="Proteomes" id="UP000008070">
    <property type="component" value="Plasmid p1METDI"/>
</dbReference>
<dbReference type="KEGG" id="mdi:p1METDI0039"/>
<geneLocation type="plasmid" evidence="1 2">
    <name>p1METDI</name>
</geneLocation>
<evidence type="ECO:0000313" key="1">
    <source>
        <dbReference type="EMBL" id="CAX17031.1"/>
    </source>
</evidence>
<gene>
    <name evidence="1" type="ORF">METD_P1METDI0039</name>
</gene>
<proteinExistence type="predicted"/>
<dbReference type="HOGENOM" id="CLU_543807_0_0_5"/>
<keyword evidence="1" id="KW-0614">Plasmid</keyword>
<dbReference type="EMBL" id="FP103043">
    <property type="protein sequence ID" value="CAX17031.1"/>
    <property type="molecule type" value="Genomic_DNA"/>
</dbReference>